<dbReference type="AlphaFoldDB" id="A0A133ZQ66"/>
<keyword evidence="2 3" id="KW-0067">ATP-binding</keyword>
<dbReference type="STRING" id="1379.HMPREF3186_01670"/>
<comment type="caution">
    <text evidence="8">The sequence shown here is derived from an EMBL/GenBank/DDBJ whole genome shotgun (WGS) entry which is preliminary data.</text>
</comment>
<dbReference type="InterPro" id="IPR041451">
    <property type="entry name" value="RecD2_SH13"/>
</dbReference>
<dbReference type="GO" id="GO:0043139">
    <property type="term" value="F:5'-3' DNA helicase activity"/>
    <property type="evidence" value="ECO:0007669"/>
    <property type="project" value="UniProtKB-UniRule"/>
</dbReference>
<evidence type="ECO:0000259" key="5">
    <source>
        <dbReference type="Pfam" id="PF14490"/>
    </source>
</evidence>
<evidence type="ECO:0000259" key="6">
    <source>
        <dbReference type="Pfam" id="PF18335"/>
    </source>
</evidence>
<gene>
    <name evidence="3" type="primary">recD2</name>
    <name evidence="8" type="ORF">HMPREF3186_01670</name>
</gene>
<evidence type="ECO:0000259" key="7">
    <source>
        <dbReference type="Pfam" id="PF23139"/>
    </source>
</evidence>
<dbReference type="GO" id="GO:0005524">
    <property type="term" value="F:ATP binding"/>
    <property type="evidence" value="ECO:0007669"/>
    <property type="project" value="UniProtKB-UniRule"/>
</dbReference>
<dbReference type="HAMAP" id="MF_01488">
    <property type="entry name" value="RecD2"/>
    <property type="match status" value="1"/>
</dbReference>
<protein>
    <recommendedName>
        <fullName evidence="3">ATP-dependent RecD2 DNA helicase</fullName>
        <ecNumber evidence="3">5.6.2.3</ecNumber>
    </recommendedName>
    <alternativeName>
        <fullName evidence="3">DNA 5'-3' helicase subunit RecD2</fullName>
    </alternativeName>
</protein>
<evidence type="ECO:0000256" key="1">
    <source>
        <dbReference type="ARBA" id="ARBA00022741"/>
    </source>
</evidence>
<dbReference type="Pfam" id="PF13245">
    <property type="entry name" value="AAA_19"/>
    <property type="match status" value="1"/>
</dbReference>
<dbReference type="InterPro" id="IPR027785">
    <property type="entry name" value="UvrD-like_helicase_C"/>
</dbReference>
<dbReference type="EC" id="5.6.2.3" evidence="3"/>
<keyword evidence="3" id="KW-0413">Isomerase</keyword>
<evidence type="ECO:0000256" key="3">
    <source>
        <dbReference type="HAMAP-Rule" id="MF_01488"/>
    </source>
</evidence>
<keyword evidence="1 3" id="KW-0547">Nucleotide-binding</keyword>
<feature type="domain" description="ATP-dependent RecD2 DNA helicase OB-fold" evidence="7">
    <location>
        <begin position="1"/>
        <end position="77"/>
    </location>
</feature>
<evidence type="ECO:0000259" key="4">
    <source>
        <dbReference type="Pfam" id="PF13538"/>
    </source>
</evidence>
<name>A0A133ZQ66_9BACL</name>
<dbReference type="Pfam" id="PF23139">
    <property type="entry name" value="OB_YrrC"/>
    <property type="match status" value="1"/>
</dbReference>
<dbReference type="GO" id="GO:0003677">
    <property type="term" value="F:DNA binding"/>
    <property type="evidence" value="ECO:0007669"/>
    <property type="project" value="UniProtKB-UniRule"/>
</dbReference>
<comment type="catalytic activity">
    <reaction evidence="3">
        <text>ATP + H2O = ADP + phosphate + H(+)</text>
        <dbReference type="Rhea" id="RHEA:13065"/>
        <dbReference type="ChEBI" id="CHEBI:15377"/>
        <dbReference type="ChEBI" id="CHEBI:15378"/>
        <dbReference type="ChEBI" id="CHEBI:30616"/>
        <dbReference type="ChEBI" id="CHEBI:43474"/>
        <dbReference type="ChEBI" id="CHEBI:456216"/>
        <dbReference type="EC" id="5.6.2.3"/>
    </reaction>
</comment>
<dbReference type="GO" id="GO:0009338">
    <property type="term" value="C:exodeoxyribonuclease V complex"/>
    <property type="evidence" value="ECO:0007669"/>
    <property type="project" value="TreeGrafter"/>
</dbReference>
<dbReference type="Proteomes" id="UP000070355">
    <property type="component" value="Unassembled WGS sequence"/>
</dbReference>
<keyword evidence="3" id="KW-0378">Hydrolase</keyword>
<feature type="domain" description="ATP-dependent RecD2 DNA helicase SH3" evidence="6">
    <location>
        <begin position="579"/>
        <end position="638"/>
    </location>
</feature>
<keyword evidence="3" id="KW-0238">DNA-binding</keyword>
<dbReference type="PANTHER" id="PTHR43788">
    <property type="entry name" value="DNA2/NAM7 HELICASE FAMILY MEMBER"/>
    <property type="match status" value="1"/>
</dbReference>
<evidence type="ECO:0000313" key="9">
    <source>
        <dbReference type="Proteomes" id="UP000070355"/>
    </source>
</evidence>
<dbReference type="Pfam" id="PF18335">
    <property type="entry name" value="SH3_13"/>
    <property type="match status" value="1"/>
</dbReference>
<dbReference type="GO" id="GO:0016887">
    <property type="term" value="F:ATP hydrolysis activity"/>
    <property type="evidence" value="ECO:0007669"/>
    <property type="project" value="RHEA"/>
</dbReference>
<dbReference type="NCBIfam" id="TIGR01448">
    <property type="entry name" value="recD_rel"/>
    <property type="match status" value="1"/>
</dbReference>
<dbReference type="GO" id="GO:0017116">
    <property type="term" value="F:single-stranded DNA helicase activity"/>
    <property type="evidence" value="ECO:0007669"/>
    <property type="project" value="TreeGrafter"/>
</dbReference>
<dbReference type="RefSeq" id="WP_060914715.1">
    <property type="nucleotide sequence ID" value="NZ_KQ959992.1"/>
</dbReference>
<comment type="function">
    <text evidence="3">DNA-dependent ATPase and ATP-dependent 5'-3' DNA helicase. Has no activity on blunt DNA or DNA with 3'-overhangs, requires at least 10 bases of 5'-ssDNA for helicase activity.</text>
</comment>
<dbReference type="GO" id="GO:0006310">
    <property type="term" value="P:DNA recombination"/>
    <property type="evidence" value="ECO:0007669"/>
    <property type="project" value="InterPro"/>
</dbReference>
<organism evidence="8 9">
    <name type="scientific">Gemella haemolysans</name>
    <dbReference type="NCBI Taxonomy" id="1379"/>
    <lineage>
        <taxon>Bacteria</taxon>
        <taxon>Bacillati</taxon>
        <taxon>Bacillota</taxon>
        <taxon>Bacilli</taxon>
        <taxon>Bacillales</taxon>
        <taxon>Gemellaceae</taxon>
        <taxon>Gemella</taxon>
    </lineage>
</organism>
<feature type="binding site" evidence="3">
    <location>
        <begin position="357"/>
        <end position="361"/>
    </location>
    <ligand>
        <name>ATP</name>
        <dbReference type="ChEBI" id="CHEBI:30616"/>
    </ligand>
</feature>
<dbReference type="EMBL" id="LSDC01000123">
    <property type="protein sequence ID" value="KXB57617.1"/>
    <property type="molecule type" value="Genomic_DNA"/>
</dbReference>
<dbReference type="Gene3D" id="3.40.50.300">
    <property type="entry name" value="P-loop containing nucleotide triphosphate hydrolases"/>
    <property type="match status" value="2"/>
</dbReference>
<sequence length="778" mass="89088">MQTVEGYLNKIIFHNKENNYYILSIFLNDKYDFVEGDYLSVVGTFNDFEFIEDDLYSFKGEIVQHRKYGTQLSAIVVEPVIEKDKEAIVSYLSSSIFQGVGRKTAELIVDTLGVDALDKIYENKDSLFNIKGIPEQRKDTIYATIVANKQTQDIILKLNEYNLSNNLILKIYNFYKHNTLRTITESPYSLIKDIKGINFKTVDKIAETNEIAANDRERILYGFIYTINSFCFSTGNTYISKNTLLYNTFNILYSSRNIAVTKEDILSSYDYALDTGKLIEIEDRVFLPEIYYSEYSIYSDISKRLELEDGFDISDSLLDKYIEEVEDELEISYDIVQIAAIKNCIKNNFAILTGGPGTGKTTIILAVIKIFQKIKNYSLHDLLDESRSILTLCAPTGKAAKRMSESTGFYASTIHKAIGWSTEDENMEEFVSEKFIKSELVIIDESSMIDVFLMYNLLKIINKDAKIILVGDNDQLPSIAPGNVLNDLINSKAISTVKLNKIFRQSEHSSIINISHSIKNNIPFDILENFDDKEFISANKNEMINVISAIYDDLIKGSTKENIQILAPIYKGTSGINEINMAIQSRFNDNEEQIEYGELIYKVNDRVMQLVNRPEDNIFNGDIGYIEEIYKEGNKVKIVIDYDGNYVTYEKTELNQITLSYACSIHKAQGSEFENVIIPFIDNYNFMLNKNLTYTAITRAKKKLILCGSSNVFYKSIEPTNVVTRQTALEWFFTTDKEAKIQELELEEEIKEYILNFQNINTIDPMIGMGDIKPIDFI</sequence>
<dbReference type="InterPro" id="IPR055446">
    <property type="entry name" value="RecD2_N_OB"/>
</dbReference>
<evidence type="ECO:0000256" key="2">
    <source>
        <dbReference type="ARBA" id="ARBA00022840"/>
    </source>
</evidence>
<dbReference type="PATRIC" id="fig|1379.3.peg.1661"/>
<feature type="domain" description="UvrD-like helicase C-terminal" evidence="4">
    <location>
        <begin position="660"/>
        <end position="706"/>
    </location>
</feature>
<dbReference type="Pfam" id="PF14490">
    <property type="entry name" value="HHH_RecD2"/>
    <property type="match status" value="1"/>
</dbReference>
<dbReference type="CDD" id="cd17933">
    <property type="entry name" value="DEXSc_RecD-like"/>
    <property type="match status" value="1"/>
</dbReference>
<keyword evidence="3 8" id="KW-0347">Helicase</keyword>
<dbReference type="OrthoDB" id="9803432at2"/>
<comment type="similarity">
    <text evidence="3">Belongs to the RecD family. RecD2 subfamily.</text>
</comment>
<dbReference type="CDD" id="cd18809">
    <property type="entry name" value="SF1_C_RecD"/>
    <property type="match status" value="1"/>
</dbReference>
<dbReference type="InterPro" id="IPR050534">
    <property type="entry name" value="Coronavir_polyprotein_1ab"/>
</dbReference>
<dbReference type="InterPro" id="IPR027417">
    <property type="entry name" value="P-loop_NTPase"/>
</dbReference>
<dbReference type="Gene3D" id="1.10.10.2220">
    <property type="match status" value="1"/>
</dbReference>
<dbReference type="InterPro" id="IPR029493">
    <property type="entry name" value="RecD2-like_HHH"/>
</dbReference>
<accession>A0A133ZQ66</accession>
<proteinExistence type="inferred from homology"/>
<dbReference type="InterPro" id="IPR006345">
    <property type="entry name" value="RecD2"/>
</dbReference>
<dbReference type="SUPFAM" id="SSF52540">
    <property type="entry name" value="P-loop containing nucleoside triphosphate hydrolases"/>
    <property type="match status" value="2"/>
</dbReference>
<dbReference type="Pfam" id="PF13538">
    <property type="entry name" value="UvrD_C_2"/>
    <property type="match status" value="1"/>
</dbReference>
<dbReference type="Gene3D" id="2.30.30.940">
    <property type="match status" value="1"/>
</dbReference>
<evidence type="ECO:0000313" key="8">
    <source>
        <dbReference type="EMBL" id="KXB57617.1"/>
    </source>
</evidence>
<reference evidence="9" key="1">
    <citation type="submission" date="2016-01" db="EMBL/GenBank/DDBJ databases">
        <authorList>
            <person name="Mitreva M."/>
            <person name="Pepin K.H."/>
            <person name="Mihindukulasuriya K.A."/>
            <person name="Fulton R."/>
            <person name="Fronick C."/>
            <person name="O'Laughlin M."/>
            <person name="Miner T."/>
            <person name="Herter B."/>
            <person name="Rosa B.A."/>
            <person name="Cordes M."/>
            <person name="Tomlinson C."/>
            <person name="Wollam A."/>
            <person name="Palsikar V.B."/>
            <person name="Mardis E.R."/>
            <person name="Wilson R.K."/>
        </authorList>
    </citation>
    <scope>NUCLEOTIDE SEQUENCE [LARGE SCALE GENOMIC DNA]</scope>
    <source>
        <strain evidence="9">DNF01167</strain>
    </source>
</reference>
<dbReference type="PANTHER" id="PTHR43788:SF6">
    <property type="entry name" value="DNA HELICASE B"/>
    <property type="match status" value="1"/>
</dbReference>
<feature type="domain" description="ATP-dependent RecD2 DNA helicase-like helix-hairpin-helix" evidence="5">
    <location>
        <begin position="148"/>
        <end position="238"/>
    </location>
</feature>